<evidence type="ECO:0000256" key="3">
    <source>
        <dbReference type="ARBA" id="ARBA00022679"/>
    </source>
</evidence>
<dbReference type="InterPro" id="IPR049560">
    <property type="entry name" value="MeTrfase_RsmB-F_NOP2_cat"/>
</dbReference>
<organism evidence="8 9">
    <name type="scientific">Candidatus Enterocloster excrementipullorum</name>
    <dbReference type="NCBI Taxonomy" id="2838559"/>
    <lineage>
        <taxon>Bacteria</taxon>
        <taxon>Bacillati</taxon>
        <taxon>Bacillota</taxon>
        <taxon>Clostridia</taxon>
        <taxon>Lachnospirales</taxon>
        <taxon>Lachnospiraceae</taxon>
        <taxon>Enterocloster</taxon>
    </lineage>
</organism>
<evidence type="ECO:0000259" key="7">
    <source>
        <dbReference type="PROSITE" id="PS51686"/>
    </source>
</evidence>
<evidence type="ECO:0000256" key="2">
    <source>
        <dbReference type="ARBA" id="ARBA00022603"/>
    </source>
</evidence>
<comment type="caution">
    <text evidence="8">The sequence shown here is derived from an EMBL/GenBank/DDBJ whole genome shotgun (WGS) entry which is preliminary data.</text>
</comment>
<dbReference type="GO" id="GO:0003723">
    <property type="term" value="F:RNA binding"/>
    <property type="evidence" value="ECO:0007669"/>
    <property type="project" value="UniProtKB-UniRule"/>
</dbReference>
<dbReference type="AlphaFoldDB" id="A0A9D2MYR3"/>
<gene>
    <name evidence="8" type="ORF">H9704_04580</name>
</gene>
<dbReference type="EMBL" id="DWWT01000017">
    <property type="protein sequence ID" value="HJC05415.1"/>
    <property type="molecule type" value="Genomic_DNA"/>
</dbReference>
<feature type="binding site" evidence="6">
    <location>
        <position position="203"/>
    </location>
    <ligand>
        <name>S-adenosyl-L-methionine</name>
        <dbReference type="ChEBI" id="CHEBI:59789"/>
    </ligand>
</feature>
<sequence>MRIGRKGSGVMDLPKGFRERMEVLLGEEYPDFLKSYEGERAQGLRLNGWKTEEGRRDGWEQSGAAREAELLCGLAGFSLRPVPWAAEGYFYGEDCRPGRSPLHEAGVYYIQEPSAMSAGALLDPQPGDLVLDLCAAPGGKTSHIASRLKGRGFLLSNEIHPARARILSQNVERMGLGNVVVANHSPEQLAERFPEFFDKIAVDAPCSGEGMFRKEEEALAQWSPERIRACAARQQDILRSAAVMLKPGGRLVYSTCTFAPEENEGTLARFLLEHPDFYLEEREGAPGFVPGRPEWAWFGRETEGEDVETLHLERTFRLMPHRIFGEGHFIASLRKREDAFAGDHAFSGYRIPGNPPQYLDKKKQKILWSSFETFLEESLADPEELKGRREYLLFGDQLYLVPPQMPDMDGMKILRPGLHMGTCKKNRFEPSHSLALWLLPGQARRVRELAPDSPEARAYLRGEALAQETAEKGKKGGDKGWVLVTTGGFSLGWCKLAAGVLKNHYPKGLRRQGD</sequence>
<dbReference type="Proteomes" id="UP000823910">
    <property type="component" value="Unassembled WGS sequence"/>
</dbReference>
<dbReference type="InterPro" id="IPR023267">
    <property type="entry name" value="RCMT"/>
</dbReference>
<dbReference type="Pfam" id="PF01189">
    <property type="entry name" value="Methyltr_RsmB-F"/>
    <property type="match status" value="1"/>
</dbReference>
<evidence type="ECO:0000256" key="1">
    <source>
        <dbReference type="ARBA" id="ARBA00022490"/>
    </source>
</evidence>
<dbReference type="CDD" id="cd02440">
    <property type="entry name" value="AdoMet_MTases"/>
    <property type="match status" value="1"/>
</dbReference>
<reference evidence="8" key="1">
    <citation type="journal article" date="2021" name="PeerJ">
        <title>Extensive microbial diversity within the chicken gut microbiome revealed by metagenomics and culture.</title>
        <authorList>
            <person name="Gilroy R."/>
            <person name="Ravi A."/>
            <person name="Getino M."/>
            <person name="Pursley I."/>
            <person name="Horton D.L."/>
            <person name="Alikhan N.F."/>
            <person name="Baker D."/>
            <person name="Gharbi K."/>
            <person name="Hall N."/>
            <person name="Watson M."/>
            <person name="Adriaenssens E.M."/>
            <person name="Foster-Nyarko E."/>
            <person name="Jarju S."/>
            <person name="Secka A."/>
            <person name="Antonio M."/>
            <person name="Oren A."/>
            <person name="Chaudhuri R.R."/>
            <person name="La Ragione R."/>
            <person name="Hildebrand F."/>
            <person name="Pallen M.J."/>
        </authorList>
    </citation>
    <scope>NUCLEOTIDE SEQUENCE</scope>
    <source>
        <strain evidence="8">CHK180-15479</strain>
    </source>
</reference>
<accession>A0A9D2MYR3</accession>
<dbReference type="InterPro" id="IPR029063">
    <property type="entry name" value="SAM-dependent_MTases_sf"/>
</dbReference>
<evidence type="ECO:0000256" key="5">
    <source>
        <dbReference type="ARBA" id="ARBA00022884"/>
    </source>
</evidence>
<feature type="domain" description="SAM-dependent MTase RsmB/NOP-type" evidence="7">
    <location>
        <begin position="32"/>
        <end position="336"/>
    </location>
</feature>
<dbReference type="GO" id="GO:0008173">
    <property type="term" value="F:RNA methyltransferase activity"/>
    <property type="evidence" value="ECO:0007669"/>
    <property type="project" value="InterPro"/>
</dbReference>
<proteinExistence type="inferred from homology"/>
<dbReference type="InterPro" id="IPR031340">
    <property type="entry name" value="RsmF_methylt_CI"/>
</dbReference>
<dbReference type="Gene3D" id="3.30.70.1170">
    <property type="entry name" value="Sun protein, domain 3"/>
    <property type="match status" value="1"/>
</dbReference>
<dbReference type="InterPro" id="IPR001678">
    <property type="entry name" value="MeTrfase_RsmB-F_NOP2_dom"/>
</dbReference>
<dbReference type="GO" id="GO:0001510">
    <property type="term" value="P:RNA methylation"/>
    <property type="evidence" value="ECO:0007669"/>
    <property type="project" value="InterPro"/>
</dbReference>
<feature type="binding site" evidence="6">
    <location>
        <position position="158"/>
    </location>
    <ligand>
        <name>S-adenosyl-L-methionine</name>
        <dbReference type="ChEBI" id="CHEBI:59789"/>
    </ligand>
</feature>
<protein>
    <submittedName>
        <fullName evidence="8">RsmF rRNA methyltransferase first C-terminal domain-containing protein</fullName>
    </submittedName>
</protein>
<comment type="similarity">
    <text evidence="6">Belongs to the class I-like SAM-binding methyltransferase superfamily. RsmB/NOP family.</text>
</comment>
<dbReference type="Pfam" id="PF17126">
    <property type="entry name" value="RsmF_methylt_CI"/>
    <property type="match status" value="1"/>
</dbReference>
<dbReference type="PANTHER" id="PTHR22807">
    <property type="entry name" value="NOP2 YEAST -RELATED NOL1/NOP2/FMU SUN DOMAIN-CONTAINING"/>
    <property type="match status" value="1"/>
</dbReference>
<dbReference type="CDD" id="cd21147">
    <property type="entry name" value="RsmF_methylt_CTD1"/>
    <property type="match status" value="1"/>
</dbReference>
<name>A0A9D2MYR3_9FIRM</name>
<keyword evidence="1" id="KW-0963">Cytoplasm</keyword>
<dbReference type="PANTHER" id="PTHR22807:SF30">
    <property type="entry name" value="28S RRNA (CYTOSINE(4447)-C(5))-METHYLTRANSFERASE-RELATED"/>
    <property type="match status" value="1"/>
</dbReference>
<dbReference type="Pfam" id="PF17125">
    <property type="entry name" value="Methyltr_RsmF_N"/>
    <property type="match status" value="1"/>
</dbReference>
<keyword evidence="4 6" id="KW-0949">S-adenosyl-L-methionine</keyword>
<dbReference type="InterPro" id="IPR027391">
    <property type="entry name" value="Nol1_Nop2_Fmu_2"/>
</dbReference>
<reference evidence="8" key="2">
    <citation type="submission" date="2021-04" db="EMBL/GenBank/DDBJ databases">
        <authorList>
            <person name="Gilroy R."/>
        </authorList>
    </citation>
    <scope>NUCLEOTIDE SEQUENCE</scope>
    <source>
        <strain evidence="8">CHK180-15479</strain>
    </source>
</reference>
<dbReference type="Pfam" id="PF13636">
    <property type="entry name" value="Methyltranf_PUA"/>
    <property type="match status" value="1"/>
</dbReference>
<keyword evidence="5 6" id="KW-0694">RNA-binding</keyword>
<dbReference type="Gene3D" id="3.40.50.150">
    <property type="entry name" value="Vaccinia Virus protein VP39"/>
    <property type="match status" value="1"/>
</dbReference>
<feature type="binding site" evidence="6">
    <location>
        <begin position="134"/>
        <end position="140"/>
    </location>
    <ligand>
        <name>S-adenosyl-L-methionine</name>
        <dbReference type="ChEBI" id="CHEBI:59789"/>
    </ligand>
</feature>
<dbReference type="PROSITE" id="PS51686">
    <property type="entry name" value="SAM_MT_RSMB_NOP"/>
    <property type="match status" value="1"/>
</dbReference>
<dbReference type="Gene3D" id="2.30.130.60">
    <property type="match status" value="1"/>
</dbReference>
<evidence type="ECO:0000313" key="8">
    <source>
        <dbReference type="EMBL" id="HJC05415.1"/>
    </source>
</evidence>
<evidence type="ECO:0000256" key="6">
    <source>
        <dbReference type="PROSITE-ProRule" id="PRU01023"/>
    </source>
</evidence>
<comment type="caution">
    <text evidence="6">Lacks conserved residue(s) required for the propagation of feature annotation.</text>
</comment>
<keyword evidence="3 6" id="KW-0808">Transferase</keyword>
<dbReference type="PRINTS" id="PR02008">
    <property type="entry name" value="RCMTFAMILY"/>
</dbReference>
<feature type="active site" description="Nucleophile" evidence="6">
    <location>
        <position position="256"/>
    </location>
</feature>
<evidence type="ECO:0000313" key="9">
    <source>
        <dbReference type="Proteomes" id="UP000823910"/>
    </source>
</evidence>
<keyword evidence="2 6" id="KW-0489">Methyltransferase</keyword>
<dbReference type="SUPFAM" id="SSF53335">
    <property type="entry name" value="S-adenosyl-L-methionine-dependent methyltransferases"/>
    <property type="match status" value="1"/>
</dbReference>
<dbReference type="InterPro" id="IPR031341">
    <property type="entry name" value="Methyltr_RsmF_N"/>
</dbReference>
<evidence type="ECO:0000256" key="4">
    <source>
        <dbReference type="ARBA" id="ARBA00022691"/>
    </source>
</evidence>